<dbReference type="InterPro" id="IPR027417">
    <property type="entry name" value="P-loop_NTPase"/>
</dbReference>
<evidence type="ECO:0000259" key="6">
    <source>
        <dbReference type="SMART" id="SM00382"/>
    </source>
</evidence>
<protein>
    <submittedName>
        <fullName evidence="7">Adenylate kinase 9</fullName>
    </submittedName>
</protein>
<organism evidence="7 8">
    <name type="scientific">Bagarius yarrelli</name>
    <name type="common">Goonch</name>
    <name type="synonym">Bagrus yarrelli</name>
    <dbReference type="NCBI Taxonomy" id="175774"/>
    <lineage>
        <taxon>Eukaryota</taxon>
        <taxon>Metazoa</taxon>
        <taxon>Chordata</taxon>
        <taxon>Craniata</taxon>
        <taxon>Vertebrata</taxon>
        <taxon>Euteleostomi</taxon>
        <taxon>Actinopterygii</taxon>
        <taxon>Neopterygii</taxon>
        <taxon>Teleostei</taxon>
        <taxon>Ostariophysi</taxon>
        <taxon>Siluriformes</taxon>
        <taxon>Sisoridae</taxon>
        <taxon>Sisorinae</taxon>
        <taxon>Bagarius</taxon>
    </lineage>
</organism>
<feature type="coiled-coil region" evidence="4">
    <location>
        <begin position="349"/>
        <end position="376"/>
    </location>
</feature>
<dbReference type="Proteomes" id="UP000319801">
    <property type="component" value="Unassembled WGS sequence"/>
</dbReference>
<dbReference type="SMART" id="SM00382">
    <property type="entry name" value="AAA"/>
    <property type="match status" value="2"/>
</dbReference>
<dbReference type="Gene3D" id="3.40.50.300">
    <property type="entry name" value="P-loop containing nucleotide triphosphate hydrolases"/>
    <property type="match status" value="5"/>
</dbReference>
<name>A0A556U6S4_BAGYA</name>
<feature type="region of interest" description="Disordered" evidence="5">
    <location>
        <begin position="119"/>
        <end position="141"/>
    </location>
</feature>
<feature type="region of interest" description="Disordered" evidence="5">
    <location>
        <begin position="780"/>
        <end position="829"/>
    </location>
</feature>
<dbReference type="EMBL" id="VCAZ01000055">
    <property type="protein sequence ID" value="TSN30253.1"/>
    <property type="molecule type" value="Genomic_DNA"/>
</dbReference>
<sequence length="1653" mass="191584">MASDGSDAWNTSLSDCLLEDKVEYEILHSKPSCFIILGKPGIGKSTLAKKFAQLWGCVLIDDTELLSSHIHNNTEQGKELLEILAEGKIIPEEKVMTLVLEKLETPECTDMDLINRLTDQKEHPNQEQWELPKSNAEEEVEEEDEQAVERNDSHLVRLKENYPEEAHRRILFYKETMLKPLEDFMAAHDPQYLLEIDGSKDAKEILGCLLTRLYCMAVRRAAVPVRLVNTEEEAVSDDMDPEEMLYMLSSSKIIASGFQWRRSRWNCTCPVALKEGKMIKGKPEFAVSFLDKMYVMSSQEALQKFMINPRYYLLPPMPRPTCKVSVIGPAQSGKSTLSALLAEHYGAVLIDIKKLMENVTEKIRQERMEKVRQEATISALEKIKAQMSTDCVSESEMEMTEVTEDHPEVQAFVEESVKEAEKISVEPSEEKFAKELEKSIRKIEEEDTDAEWKRGWVLDNYPRNRAQQAIIQELHPDLMPDVVFCLKDSEEGRTVLGRIYAQNKEDVDAVVLAQLREEKKEEALKKNTKQQKENDLFTLEEPECAADTEEELDSAEEPVTAEELEVMLPSTWEKGYPPGPAMEMYKLQLKKFMQEWNSMEAFFTCSCVTLEIFNRTAQSLLQEMVDEMERPFKYKAQEMTSMDLDNEDDWEEDEQEDEDEAEESSGKRWLGETYKFCPVVLKEKGTLVPCTNEIAAKYREKVYYFSSNEAWEKFMQTPEIYVPTTHLLKPPALRVFLLGVRGSGKTTHGHWLAQQLGLFHIQFRELLQELILPKTQTRVSYADEAEPPEEPPSELQSLLQAQTQSTSVDSEELFSNNESDTEETPELTDKEEAIKSYLSDGEILPSQIMENVLLQFWHEEPYKSTGFILEGFPQHSEEVSFLVENHLYPDTVIIMSVEMFDVVKCLLPSRLDRWREKCTRRKEQMQLLRQLQIKKREEAIAQRRAELLSEYAPEANREKDSKEEEIQEDKENWERLLEEQLQEEFSPIIQEQEEEEESEARAGDRIATEISERFEKDEINLTLTMELLVEHQIPQLTVNSGQKPHIVRSQLLKQVKPLVDNREALFQRCHLISYVTAQKLLHYSYKYYSAFGCWDPIRYAEGDLIQHDPTLTTSFPALFHNFIYFFASKETRNTFMINPLKYLRQPKPNPSLPIKLAIIGSPKSGKTTVARMFAREFGLAHLSIGGVMRTVLSVQDQTELATEMVKYLSRGLAVPDELAIQCLEVVLLNLVCSTRGYVLDGFPTTKKQAELMAARRVIPIRVIELQLDRDEVLRRGMRDKMKPNRPYPMPDSTQFLDFRISCFKREVEALRKHFHQQYCNWVPVDAHKNSWWVWHRVVNEARISMKYIHSYLQRIRKGQAASIEHLCVTPHELESRLSEFGHYCPVSLALHKHFVDCSFDNSMQFAVEFRRCYYRIASREYLEKFLKTPEQFVPPNCPHKLPHHQLLPRKLNAGQVKSRFPQQVELKGFCPVTYLEGQKRYEALVRGSVNFAVDYQGKIYVFETEKKQHKFLHSPETYCNQKLPDKLPPMGEPVPLTSLPILGYLEQGVSKAIIKGMIRLGNLKPKFPFFSIKRSAIHYLVLHLKAYNSTSSYTQTRYKKNLHQFEDDCELIPYLNVTLSQKFKAPQELPIDFNQKLCRFLALKDVSKTVADK</sequence>
<gene>
    <name evidence="7" type="ORF">Baya_9482</name>
</gene>
<dbReference type="Pfam" id="PF00406">
    <property type="entry name" value="ADK"/>
    <property type="match status" value="2"/>
</dbReference>
<keyword evidence="2" id="KW-0547">Nucleotide-binding</keyword>
<feature type="domain" description="AAA+ ATPase" evidence="6">
    <location>
        <begin position="30"/>
        <end position="197"/>
    </location>
</feature>
<keyword evidence="8" id="KW-1185">Reference proteome</keyword>
<feature type="domain" description="AAA+ ATPase" evidence="6">
    <location>
        <begin position="1152"/>
        <end position="1264"/>
    </location>
</feature>
<evidence type="ECO:0000313" key="8">
    <source>
        <dbReference type="Proteomes" id="UP000319801"/>
    </source>
</evidence>
<evidence type="ECO:0000313" key="7">
    <source>
        <dbReference type="EMBL" id="TSN30253.1"/>
    </source>
</evidence>
<dbReference type="InterPro" id="IPR003593">
    <property type="entry name" value="AAA+_ATPase"/>
</dbReference>
<dbReference type="GO" id="GO:0019205">
    <property type="term" value="F:nucleobase-containing compound kinase activity"/>
    <property type="evidence" value="ECO:0007669"/>
    <property type="project" value="InterPro"/>
</dbReference>
<accession>A0A556U6S4</accession>
<dbReference type="PANTHER" id="PTHR23359">
    <property type="entry name" value="NUCLEOTIDE KINASE"/>
    <property type="match status" value="1"/>
</dbReference>
<feature type="compositionally biased region" description="Low complexity" evidence="5">
    <location>
        <begin position="793"/>
        <end position="807"/>
    </location>
</feature>
<keyword evidence="1" id="KW-0808">Transferase</keyword>
<feature type="compositionally biased region" description="Acidic residues" evidence="5">
    <location>
        <begin position="783"/>
        <end position="792"/>
    </location>
</feature>
<evidence type="ECO:0000256" key="2">
    <source>
        <dbReference type="ARBA" id="ARBA00022741"/>
    </source>
</evidence>
<keyword evidence="3 7" id="KW-0418">Kinase</keyword>
<dbReference type="InterPro" id="IPR000850">
    <property type="entry name" value="Adenylat/UMP-CMP_kin"/>
</dbReference>
<dbReference type="CDD" id="cd01428">
    <property type="entry name" value="ADK"/>
    <property type="match status" value="1"/>
</dbReference>
<evidence type="ECO:0000256" key="5">
    <source>
        <dbReference type="SAM" id="MobiDB-lite"/>
    </source>
</evidence>
<feature type="compositionally biased region" description="Acidic residues" evidence="5">
    <location>
        <begin position="644"/>
        <end position="663"/>
    </location>
</feature>
<reference evidence="7 8" key="1">
    <citation type="journal article" date="2019" name="Genome Biol. Evol.">
        <title>Whole-Genome Sequencing of the Giant Devil Catfish, Bagarius yarrelli.</title>
        <authorList>
            <person name="Jiang W."/>
            <person name="Lv Y."/>
            <person name="Cheng L."/>
            <person name="Yang K."/>
            <person name="Chao B."/>
            <person name="Wang X."/>
            <person name="Li Y."/>
            <person name="Pan X."/>
            <person name="You X."/>
            <person name="Zhang Y."/>
            <person name="Yang J."/>
            <person name="Li J."/>
            <person name="Zhang X."/>
            <person name="Liu S."/>
            <person name="Sun C."/>
            <person name="Yang J."/>
            <person name="Shi Q."/>
        </authorList>
    </citation>
    <scope>NUCLEOTIDE SEQUENCE [LARGE SCALE GENOMIC DNA]</scope>
    <source>
        <strain evidence="7">JWS20170419001</strain>
        <tissue evidence="7">Muscle</tissue>
    </source>
</reference>
<comment type="caution">
    <text evidence="7">The sequence shown here is derived from an EMBL/GenBank/DDBJ whole genome shotgun (WGS) entry which is preliminary data.</text>
</comment>
<keyword evidence="4" id="KW-0175">Coiled coil</keyword>
<feature type="coiled-coil region" evidence="4">
    <location>
        <begin position="952"/>
        <end position="983"/>
    </location>
</feature>
<dbReference type="OrthoDB" id="439792at2759"/>
<evidence type="ECO:0000256" key="3">
    <source>
        <dbReference type="ARBA" id="ARBA00022777"/>
    </source>
</evidence>
<feature type="region of interest" description="Disordered" evidence="5">
    <location>
        <begin position="641"/>
        <end position="666"/>
    </location>
</feature>
<dbReference type="SUPFAM" id="SSF52540">
    <property type="entry name" value="P-loop containing nucleoside triphosphate hydrolases"/>
    <property type="match status" value="4"/>
</dbReference>
<dbReference type="GO" id="GO:0005524">
    <property type="term" value="F:ATP binding"/>
    <property type="evidence" value="ECO:0007669"/>
    <property type="project" value="InterPro"/>
</dbReference>
<evidence type="ECO:0000256" key="4">
    <source>
        <dbReference type="SAM" id="Coils"/>
    </source>
</evidence>
<dbReference type="GO" id="GO:0006139">
    <property type="term" value="P:nucleobase-containing compound metabolic process"/>
    <property type="evidence" value="ECO:0007669"/>
    <property type="project" value="InterPro"/>
</dbReference>
<evidence type="ECO:0000256" key="1">
    <source>
        <dbReference type="ARBA" id="ARBA00022679"/>
    </source>
</evidence>
<proteinExistence type="predicted"/>